<keyword evidence="6 8" id="KW-0472">Membrane</keyword>
<gene>
    <name evidence="9" type="ORF">E9998_11735</name>
</gene>
<dbReference type="InterPro" id="IPR036259">
    <property type="entry name" value="MFS_trans_sf"/>
</dbReference>
<dbReference type="GO" id="GO:0022857">
    <property type="term" value="F:transmembrane transporter activity"/>
    <property type="evidence" value="ECO:0007669"/>
    <property type="project" value="InterPro"/>
</dbReference>
<evidence type="ECO:0000256" key="1">
    <source>
        <dbReference type="ARBA" id="ARBA00004651"/>
    </source>
</evidence>
<evidence type="ECO:0000256" key="5">
    <source>
        <dbReference type="ARBA" id="ARBA00022989"/>
    </source>
</evidence>
<reference evidence="9 10" key="1">
    <citation type="journal article" date="2018" name="Int. J. Syst. Evol. Microbiol.">
        <title>Glycomyces paridis sp. nov., isolated from the medicinal plant Paris polyphylla.</title>
        <authorList>
            <person name="Fang X.M."/>
            <person name="Bai J.L."/>
            <person name="Su J."/>
            <person name="Zhao L.L."/>
            <person name="Liu H.Y."/>
            <person name="Ma B.P."/>
            <person name="Zhang Y.Q."/>
            <person name="Yu L.Y."/>
        </authorList>
    </citation>
    <scope>NUCLEOTIDE SEQUENCE [LARGE SCALE GENOMIC DNA]</scope>
    <source>
        <strain evidence="9 10">CPCC 204357</strain>
    </source>
</reference>
<dbReference type="PANTHER" id="PTHR43266">
    <property type="entry name" value="MACROLIDE-EFFLUX PROTEIN"/>
    <property type="match status" value="1"/>
</dbReference>
<name>A0A4S8PD26_9ACTN</name>
<keyword evidence="5 8" id="KW-1133">Transmembrane helix</keyword>
<feature type="transmembrane region" description="Helical" evidence="8">
    <location>
        <begin position="35"/>
        <end position="61"/>
    </location>
</feature>
<feature type="transmembrane region" description="Helical" evidence="8">
    <location>
        <begin position="391"/>
        <end position="409"/>
    </location>
</feature>
<feature type="transmembrane region" description="Helical" evidence="8">
    <location>
        <begin position="305"/>
        <end position="322"/>
    </location>
</feature>
<feature type="transmembrane region" description="Helical" evidence="8">
    <location>
        <begin position="276"/>
        <end position="293"/>
    </location>
</feature>
<evidence type="ECO:0000313" key="9">
    <source>
        <dbReference type="EMBL" id="THV28283.1"/>
    </source>
</evidence>
<feature type="transmembrane region" description="Helical" evidence="8">
    <location>
        <begin position="111"/>
        <end position="135"/>
    </location>
</feature>
<evidence type="ECO:0000256" key="8">
    <source>
        <dbReference type="SAM" id="Phobius"/>
    </source>
</evidence>
<evidence type="ECO:0000313" key="10">
    <source>
        <dbReference type="Proteomes" id="UP000305792"/>
    </source>
</evidence>
<dbReference type="OrthoDB" id="3227279at2"/>
<dbReference type="Pfam" id="PF07690">
    <property type="entry name" value="MFS_1"/>
    <property type="match status" value="1"/>
</dbReference>
<dbReference type="EMBL" id="STGX01000008">
    <property type="protein sequence ID" value="THV28283.1"/>
    <property type="molecule type" value="Genomic_DNA"/>
</dbReference>
<dbReference type="AlphaFoldDB" id="A0A4S8PD26"/>
<evidence type="ECO:0000256" key="3">
    <source>
        <dbReference type="ARBA" id="ARBA00022475"/>
    </source>
</evidence>
<sequence length="432" mass="44743">MSNQNPNPTAPGPADGAPQADRRPRFAEVFGDREAAGFLGAFCLSSAGAMLNRVAVTYLVWNETNSSALAAATFAISFAPYLGLAQVLGAIVDRYAYRSVMIVCDLLRAALVALLLVPGLPVPAMIAIVFAVAAVQPAYHAARVATLAQILTGDRLSVAIALTFSASATAQIIGYLAGGLLSAVDPYTALAVNAGLFVVSAVAIALLVRHRPTVNRREERRHVLAETADGLRMLRDNRVLRTVSVGVWGLFALTAVPEGVAILWAVHLGGDSRTQGAIMAVDAAGAVVATLLFARFVRPSVREKLIRPLAFLAPAVLATALLDPPLAGVLLIAAGTGVATMIMAPMNATLAQCIPEGWRGRVVSAANSGLQLCQGAAVASVGLVVEFGVPVPYVVGAWGVIGFGFQYLVTRNWPTPDEIEAAKASAAPPAAA</sequence>
<dbReference type="PANTHER" id="PTHR43266:SF2">
    <property type="entry name" value="MAJOR FACILITATOR SUPERFAMILY (MFS) PROFILE DOMAIN-CONTAINING PROTEIN"/>
    <property type="match status" value="1"/>
</dbReference>
<dbReference type="SUPFAM" id="SSF103473">
    <property type="entry name" value="MFS general substrate transporter"/>
    <property type="match status" value="1"/>
</dbReference>
<feature type="transmembrane region" description="Helical" evidence="8">
    <location>
        <begin position="156"/>
        <end position="177"/>
    </location>
</feature>
<feature type="transmembrane region" description="Helical" evidence="8">
    <location>
        <begin position="68"/>
        <end position="91"/>
    </location>
</feature>
<feature type="transmembrane region" description="Helical" evidence="8">
    <location>
        <begin position="189"/>
        <end position="208"/>
    </location>
</feature>
<feature type="transmembrane region" description="Helical" evidence="8">
    <location>
        <begin position="242"/>
        <end position="264"/>
    </location>
</feature>
<evidence type="ECO:0000256" key="2">
    <source>
        <dbReference type="ARBA" id="ARBA00022448"/>
    </source>
</evidence>
<keyword evidence="10" id="KW-1185">Reference proteome</keyword>
<evidence type="ECO:0000256" key="4">
    <source>
        <dbReference type="ARBA" id="ARBA00022692"/>
    </source>
</evidence>
<dbReference type="Proteomes" id="UP000305792">
    <property type="component" value="Unassembled WGS sequence"/>
</dbReference>
<feature type="region of interest" description="Disordered" evidence="7">
    <location>
        <begin position="1"/>
        <end position="21"/>
    </location>
</feature>
<keyword evidence="2" id="KW-0813">Transport</keyword>
<keyword evidence="3" id="KW-1003">Cell membrane</keyword>
<dbReference type="RefSeq" id="WP_136529894.1">
    <property type="nucleotide sequence ID" value="NZ_STGX01000008.1"/>
</dbReference>
<dbReference type="CDD" id="cd06173">
    <property type="entry name" value="MFS_MefA_like"/>
    <property type="match status" value="1"/>
</dbReference>
<dbReference type="GO" id="GO:0005886">
    <property type="term" value="C:plasma membrane"/>
    <property type="evidence" value="ECO:0007669"/>
    <property type="project" value="UniProtKB-SubCell"/>
</dbReference>
<organism evidence="9 10">
    <name type="scientific">Glycomyces paridis</name>
    <dbReference type="NCBI Taxonomy" id="2126555"/>
    <lineage>
        <taxon>Bacteria</taxon>
        <taxon>Bacillati</taxon>
        <taxon>Actinomycetota</taxon>
        <taxon>Actinomycetes</taxon>
        <taxon>Glycomycetales</taxon>
        <taxon>Glycomycetaceae</taxon>
        <taxon>Glycomyces</taxon>
    </lineage>
</organism>
<accession>A0A4S8PD26</accession>
<evidence type="ECO:0000256" key="7">
    <source>
        <dbReference type="SAM" id="MobiDB-lite"/>
    </source>
</evidence>
<proteinExistence type="predicted"/>
<protein>
    <submittedName>
        <fullName evidence="9">MFS transporter</fullName>
    </submittedName>
</protein>
<keyword evidence="4 8" id="KW-0812">Transmembrane</keyword>
<dbReference type="InterPro" id="IPR011701">
    <property type="entry name" value="MFS"/>
</dbReference>
<comment type="caution">
    <text evidence="9">The sequence shown here is derived from an EMBL/GenBank/DDBJ whole genome shotgun (WGS) entry which is preliminary data.</text>
</comment>
<evidence type="ECO:0000256" key="6">
    <source>
        <dbReference type="ARBA" id="ARBA00023136"/>
    </source>
</evidence>
<dbReference type="Gene3D" id="1.20.1250.20">
    <property type="entry name" value="MFS general substrate transporter like domains"/>
    <property type="match status" value="1"/>
</dbReference>
<comment type="subcellular location">
    <subcellularLocation>
        <location evidence="1">Cell membrane</location>
        <topology evidence="1">Multi-pass membrane protein</topology>
    </subcellularLocation>
</comment>